<sequence>MEKHHKLIHTTTIPIRWGDMDAYGHVNNTLYFRFMEQARCEWLEEQGYKVAPEGEAPVIINAACTFMVPMTYPGTVEVKTFAGHLGRSSLETTYEMRIVENVGSETVFALGSAKIVWMDTATGKSVPIPDELRALVE</sequence>
<dbReference type="InterPro" id="IPR029069">
    <property type="entry name" value="HotDog_dom_sf"/>
</dbReference>
<reference evidence="1" key="1">
    <citation type="submission" date="2020-10" db="EMBL/GenBank/DDBJ databases">
        <title>Connecting structure to function with the recovery of over 1000 high-quality activated sludge metagenome-assembled genomes encoding full-length rRNA genes using long-read sequencing.</title>
        <authorList>
            <person name="Singleton C.M."/>
            <person name="Petriglieri F."/>
            <person name="Kristensen J.M."/>
            <person name="Kirkegaard R.H."/>
            <person name="Michaelsen T.Y."/>
            <person name="Andersen M.H."/>
            <person name="Karst S.M."/>
            <person name="Dueholm M.S."/>
            <person name="Nielsen P.H."/>
            <person name="Albertsen M."/>
        </authorList>
    </citation>
    <scope>NUCLEOTIDE SEQUENCE</scope>
    <source>
        <strain evidence="1">Hirt_18-Q3-R61-65_BATAC.395</strain>
    </source>
</reference>
<evidence type="ECO:0000313" key="1">
    <source>
        <dbReference type="EMBL" id="MBK8522770.1"/>
    </source>
</evidence>
<dbReference type="Proteomes" id="UP000886689">
    <property type="component" value="Unassembled WGS sequence"/>
</dbReference>
<dbReference type="Pfam" id="PF13279">
    <property type="entry name" value="4HBT_2"/>
    <property type="match status" value="1"/>
</dbReference>
<dbReference type="InterPro" id="IPR050563">
    <property type="entry name" value="4-hydroxybenzoyl-CoA_TE"/>
</dbReference>
<accession>A0A9D7JXV8</accession>
<gene>
    <name evidence="1" type="ORF">IPL58_00740</name>
</gene>
<proteinExistence type="predicted"/>
<dbReference type="AlphaFoldDB" id="A0A9D7JXV8"/>
<evidence type="ECO:0000313" key="2">
    <source>
        <dbReference type="Proteomes" id="UP000886689"/>
    </source>
</evidence>
<organism evidence="1 2">
    <name type="scientific">Candidatus Proximibacter danicus</name>
    <dbReference type="NCBI Taxonomy" id="2954365"/>
    <lineage>
        <taxon>Bacteria</taxon>
        <taxon>Pseudomonadati</taxon>
        <taxon>Pseudomonadota</taxon>
        <taxon>Betaproteobacteria</taxon>
        <taxon>Candidatus Proximibacter</taxon>
    </lineage>
</organism>
<protein>
    <submittedName>
        <fullName evidence="1">Acyl-CoA thioesterase</fullName>
    </submittedName>
</protein>
<dbReference type="GO" id="GO:0047617">
    <property type="term" value="F:fatty acyl-CoA hydrolase activity"/>
    <property type="evidence" value="ECO:0007669"/>
    <property type="project" value="TreeGrafter"/>
</dbReference>
<comment type="caution">
    <text evidence="1">The sequence shown here is derived from an EMBL/GenBank/DDBJ whole genome shotgun (WGS) entry which is preliminary data.</text>
</comment>
<dbReference type="CDD" id="cd00586">
    <property type="entry name" value="4HBT"/>
    <property type="match status" value="1"/>
</dbReference>
<name>A0A9D7JXV8_9PROT</name>
<dbReference type="EMBL" id="JADJUC010000001">
    <property type="protein sequence ID" value="MBK8522770.1"/>
    <property type="molecule type" value="Genomic_DNA"/>
</dbReference>
<dbReference type="Gene3D" id="3.10.129.10">
    <property type="entry name" value="Hotdog Thioesterase"/>
    <property type="match status" value="1"/>
</dbReference>
<dbReference type="PANTHER" id="PTHR31793">
    <property type="entry name" value="4-HYDROXYBENZOYL-COA THIOESTERASE FAMILY MEMBER"/>
    <property type="match status" value="1"/>
</dbReference>
<dbReference type="PANTHER" id="PTHR31793:SF24">
    <property type="entry name" value="LONG-CHAIN ACYL-COA THIOESTERASE FADM"/>
    <property type="match status" value="1"/>
</dbReference>
<dbReference type="SUPFAM" id="SSF54637">
    <property type="entry name" value="Thioesterase/thiol ester dehydrase-isomerase"/>
    <property type="match status" value="1"/>
</dbReference>